<reference evidence="3 4" key="1">
    <citation type="submission" date="2014-04" db="EMBL/GenBank/DDBJ databases">
        <authorList>
            <consortium name="DOE Joint Genome Institute"/>
            <person name="Kuo A."/>
            <person name="Kohler A."/>
            <person name="Jargeat P."/>
            <person name="Nagy L.G."/>
            <person name="Floudas D."/>
            <person name="Copeland A."/>
            <person name="Barry K.W."/>
            <person name="Cichocki N."/>
            <person name="Veneault-Fourrey C."/>
            <person name="LaButti K."/>
            <person name="Lindquist E.A."/>
            <person name="Lipzen A."/>
            <person name="Lundell T."/>
            <person name="Morin E."/>
            <person name="Murat C."/>
            <person name="Sun H."/>
            <person name="Tunlid A."/>
            <person name="Henrissat B."/>
            <person name="Grigoriev I.V."/>
            <person name="Hibbett D.S."/>
            <person name="Martin F."/>
            <person name="Nordberg H.P."/>
            <person name="Cantor M.N."/>
            <person name="Hua S.X."/>
        </authorList>
    </citation>
    <scope>NUCLEOTIDE SEQUENCE [LARGE SCALE GENOMIC DNA]</scope>
    <source>
        <strain evidence="3 4">Ve08.2h10</strain>
    </source>
</reference>
<dbReference type="InParanoid" id="A0A0D0DNZ0"/>
<feature type="region of interest" description="Disordered" evidence="1">
    <location>
        <begin position="52"/>
        <end position="74"/>
    </location>
</feature>
<dbReference type="HOGENOM" id="CLU_2334265_0_0_1"/>
<keyword evidence="2" id="KW-0812">Transmembrane</keyword>
<evidence type="ECO:0000256" key="1">
    <source>
        <dbReference type="SAM" id="MobiDB-lite"/>
    </source>
</evidence>
<keyword evidence="2" id="KW-0472">Membrane</keyword>
<dbReference type="EMBL" id="KN825169">
    <property type="protein sequence ID" value="KIK93643.1"/>
    <property type="molecule type" value="Genomic_DNA"/>
</dbReference>
<evidence type="ECO:0000256" key="2">
    <source>
        <dbReference type="SAM" id="Phobius"/>
    </source>
</evidence>
<protein>
    <submittedName>
        <fullName evidence="3">Unplaced genomic scaffold scaffold_347, whole genome shotgun sequence</fullName>
    </submittedName>
</protein>
<reference evidence="4" key="2">
    <citation type="submission" date="2015-01" db="EMBL/GenBank/DDBJ databases">
        <title>Evolutionary Origins and Diversification of the Mycorrhizal Mutualists.</title>
        <authorList>
            <consortium name="DOE Joint Genome Institute"/>
            <consortium name="Mycorrhizal Genomics Consortium"/>
            <person name="Kohler A."/>
            <person name="Kuo A."/>
            <person name="Nagy L.G."/>
            <person name="Floudas D."/>
            <person name="Copeland A."/>
            <person name="Barry K.W."/>
            <person name="Cichocki N."/>
            <person name="Veneault-Fourrey C."/>
            <person name="LaButti K."/>
            <person name="Lindquist E.A."/>
            <person name="Lipzen A."/>
            <person name="Lundell T."/>
            <person name="Morin E."/>
            <person name="Murat C."/>
            <person name="Riley R."/>
            <person name="Ohm R."/>
            <person name="Sun H."/>
            <person name="Tunlid A."/>
            <person name="Henrissat B."/>
            <person name="Grigoriev I.V."/>
            <person name="Hibbett D.S."/>
            <person name="Martin F."/>
        </authorList>
    </citation>
    <scope>NUCLEOTIDE SEQUENCE [LARGE SCALE GENOMIC DNA]</scope>
    <source>
        <strain evidence="4">Ve08.2h10</strain>
    </source>
</reference>
<feature type="compositionally biased region" description="Basic and acidic residues" evidence="1">
    <location>
        <begin position="52"/>
        <end position="68"/>
    </location>
</feature>
<accession>A0A0D0DNZ0</accession>
<dbReference type="Proteomes" id="UP000054538">
    <property type="component" value="Unassembled WGS sequence"/>
</dbReference>
<dbReference type="AlphaFoldDB" id="A0A0D0DNZ0"/>
<evidence type="ECO:0000313" key="3">
    <source>
        <dbReference type="EMBL" id="KIK93643.1"/>
    </source>
</evidence>
<organism evidence="3 4">
    <name type="scientific">Paxillus rubicundulus Ve08.2h10</name>
    <dbReference type="NCBI Taxonomy" id="930991"/>
    <lineage>
        <taxon>Eukaryota</taxon>
        <taxon>Fungi</taxon>
        <taxon>Dikarya</taxon>
        <taxon>Basidiomycota</taxon>
        <taxon>Agaricomycotina</taxon>
        <taxon>Agaricomycetes</taxon>
        <taxon>Agaricomycetidae</taxon>
        <taxon>Boletales</taxon>
        <taxon>Paxilineae</taxon>
        <taxon>Paxillaceae</taxon>
        <taxon>Paxillus</taxon>
    </lineage>
</organism>
<keyword evidence="4" id="KW-1185">Reference proteome</keyword>
<proteinExistence type="predicted"/>
<keyword evidence="2" id="KW-1133">Transmembrane helix</keyword>
<feature type="transmembrane region" description="Helical" evidence="2">
    <location>
        <begin position="26"/>
        <end position="45"/>
    </location>
</feature>
<sequence>MLQRLDFSFKDNCSEHDHRLGHFRIVYYRSAAVFVATFACVAFAIPESFPKRRREEPRRLEREQRDDGPAAIARGSGSSFAFLVVLEPFKSRAEAQIG</sequence>
<evidence type="ECO:0000313" key="4">
    <source>
        <dbReference type="Proteomes" id="UP000054538"/>
    </source>
</evidence>
<gene>
    <name evidence="3" type="ORF">PAXRUDRAFT_502825</name>
</gene>
<name>A0A0D0DNZ0_9AGAM</name>